<dbReference type="EMBL" id="KZ824548">
    <property type="protein sequence ID" value="RAK89190.1"/>
    <property type="molecule type" value="Genomic_DNA"/>
</dbReference>
<keyword evidence="2" id="KW-1185">Reference proteome</keyword>
<protein>
    <submittedName>
        <fullName evidence="1">Uncharacterized protein</fullName>
    </submittedName>
</protein>
<organism evidence="1 2">
    <name type="scientific">Aspergillus costaricaensis CBS 115574</name>
    <dbReference type="NCBI Taxonomy" id="1448317"/>
    <lineage>
        <taxon>Eukaryota</taxon>
        <taxon>Fungi</taxon>
        <taxon>Dikarya</taxon>
        <taxon>Ascomycota</taxon>
        <taxon>Pezizomycotina</taxon>
        <taxon>Eurotiomycetes</taxon>
        <taxon>Eurotiomycetidae</taxon>
        <taxon>Eurotiales</taxon>
        <taxon>Aspergillaceae</taxon>
        <taxon>Aspergillus</taxon>
        <taxon>Aspergillus subgen. Circumdati</taxon>
    </lineage>
</organism>
<reference evidence="1" key="1">
    <citation type="submission" date="2018-02" db="EMBL/GenBank/DDBJ databases">
        <title>The genomes of Aspergillus section Nigri reveals drivers in fungal speciation.</title>
        <authorList>
            <consortium name="DOE Joint Genome Institute"/>
            <person name="Vesth T.C."/>
            <person name="Nybo J."/>
            <person name="Theobald S."/>
            <person name="Brandl J."/>
            <person name="Frisvad J.C."/>
            <person name="Nielsen K.F."/>
            <person name="Lyhne E.K."/>
            <person name="Kogle M.E."/>
            <person name="Kuo A."/>
            <person name="Riley R."/>
            <person name="Clum A."/>
            <person name="Nolan M."/>
            <person name="Lipzen A."/>
            <person name="Salamov A."/>
            <person name="Henrissat B."/>
            <person name="Wiebenga A."/>
            <person name="De vries R.P."/>
            <person name="Grigoriev I.V."/>
            <person name="Mortensen U.H."/>
            <person name="Andersen M.R."/>
            <person name="Baker S.E."/>
        </authorList>
    </citation>
    <scope>NUCLEOTIDE SEQUENCE</scope>
    <source>
        <strain evidence="1">CBS 115574</strain>
    </source>
</reference>
<proteinExistence type="predicted"/>
<gene>
    <name evidence="1" type="ORF">BO79DRAFT_12764</name>
</gene>
<evidence type="ECO:0000313" key="2">
    <source>
        <dbReference type="Proteomes" id="UP000249748"/>
    </source>
</evidence>
<sequence>MLRSAWRNSKEGMWSVDPIVCPFARNATTMPWSRLIIQGCRLFPDVRQCLPPSDRSTSKSQAGLQDDCWPRVCSNPRDIQRHSNGSLSGRQPNASRHCVQGPVVQLASGATPKLSLLWKIAIRTG</sequence>
<name>A0ACD1IF30_9EURO</name>
<dbReference type="Proteomes" id="UP000249748">
    <property type="component" value="Unassembled WGS sequence"/>
</dbReference>
<evidence type="ECO:0000313" key="1">
    <source>
        <dbReference type="EMBL" id="RAK89190.1"/>
    </source>
</evidence>
<accession>A0ACD1IF30</accession>